<evidence type="ECO:0000256" key="1">
    <source>
        <dbReference type="SAM" id="Phobius"/>
    </source>
</evidence>
<comment type="caution">
    <text evidence="2">The sequence shown here is derived from an EMBL/GenBank/DDBJ whole genome shotgun (WGS) entry which is preliminary data.</text>
</comment>
<keyword evidence="3" id="KW-1185">Reference proteome</keyword>
<feature type="transmembrane region" description="Helical" evidence="1">
    <location>
        <begin position="72"/>
        <end position="95"/>
    </location>
</feature>
<dbReference type="EMBL" id="JAHLZF010000008">
    <property type="protein sequence ID" value="MBU6080771.1"/>
    <property type="molecule type" value="Genomic_DNA"/>
</dbReference>
<feature type="transmembrane region" description="Helical" evidence="1">
    <location>
        <begin position="6"/>
        <end position="26"/>
    </location>
</feature>
<protein>
    <submittedName>
        <fullName evidence="2">Uncharacterized protein</fullName>
    </submittedName>
</protein>
<feature type="transmembrane region" description="Helical" evidence="1">
    <location>
        <begin position="46"/>
        <end position="66"/>
    </location>
</feature>
<keyword evidence="1" id="KW-1133">Transmembrane helix</keyword>
<feature type="transmembrane region" description="Helical" evidence="1">
    <location>
        <begin position="102"/>
        <end position="122"/>
    </location>
</feature>
<dbReference type="RefSeq" id="WP_216687162.1">
    <property type="nucleotide sequence ID" value="NZ_CAUPKR010000006.1"/>
</dbReference>
<sequence length="215" mass="24738">MVLTTKIYAIAMIVISMVVALAVYYLMTDLPKKEKKKQIDELTSQIVNFVIYIWIAKILLNLSLFITDPMAVLAYPSSAEAFYLAALFSVITLAIQSYRKKLQVIPLIMTFIPVFLISTFLFEFMQFTVMDESYAISQIVLSGLLLIVFYWIQGKVSIDLLILIMLVGWSVGMMGLTFMQPFVTVFDYLMKPWFIGTFFVGMFALILLHRRKRDN</sequence>
<accession>A0ABS6GPG5</accession>
<feature type="transmembrane region" description="Helical" evidence="1">
    <location>
        <begin position="189"/>
        <end position="208"/>
    </location>
</feature>
<feature type="transmembrane region" description="Helical" evidence="1">
    <location>
        <begin position="160"/>
        <end position="183"/>
    </location>
</feature>
<gene>
    <name evidence="2" type="ORF">KQ486_07045</name>
</gene>
<evidence type="ECO:0000313" key="3">
    <source>
        <dbReference type="Proteomes" id="UP000812672"/>
    </source>
</evidence>
<name>A0ABS6GPG5_9BACI</name>
<feature type="transmembrane region" description="Helical" evidence="1">
    <location>
        <begin position="134"/>
        <end position="153"/>
    </location>
</feature>
<evidence type="ECO:0000313" key="2">
    <source>
        <dbReference type="EMBL" id="MBU6080771.1"/>
    </source>
</evidence>
<keyword evidence="1" id="KW-0812">Transmembrane</keyword>
<dbReference type="Proteomes" id="UP000812672">
    <property type="component" value="Unassembled WGS sequence"/>
</dbReference>
<reference evidence="2 3" key="1">
    <citation type="journal article" date="2011" name="Int. J. Syst. Evol. Microbiol.">
        <title>Allobacillus halotolerans gen. nov., sp. nov. isolated from shrimp paste.</title>
        <authorList>
            <person name="Sheu S.Y."/>
            <person name="Arun A.B."/>
            <person name="Jiang S.R."/>
            <person name="Young C.C."/>
            <person name="Chen W.M."/>
        </authorList>
    </citation>
    <scope>NUCLEOTIDE SEQUENCE [LARGE SCALE GENOMIC DNA]</scope>
    <source>
        <strain evidence="2 3">LMG 24826</strain>
    </source>
</reference>
<keyword evidence="1" id="KW-0472">Membrane</keyword>
<organism evidence="2 3">
    <name type="scientific">Allobacillus halotolerans</name>
    <dbReference type="NCBI Taxonomy" id="570278"/>
    <lineage>
        <taxon>Bacteria</taxon>
        <taxon>Bacillati</taxon>
        <taxon>Bacillota</taxon>
        <taxon>Bacilli</taxon>
        <taxon>Bacillales</taxon>
        <taxon>Bacillaceae</taxon>
        <taxon>Allobacillus</taxon>
    </lineage>
</organism>
<proteinExistence type="predicted"/>